<dbReference type="AlphaFoldDB" id="A0A8S1P9T2"/>
<evidence type="ECO:0000313" key="2">
    <source>
        <dbReference type="Proteomes" id="UP000688137"/>
    </source>
</evidence>
<protein>
    <submittedName>
        <fullName evidence="1">Uncharacterized protein</fullName>
    </submittedName>
</protein>
<dbReference type="Proteomes" id="UP000688137">
    <property type="component" value="Unassembled WGS sequence"/>
</dbReference>
<gene>
    <name evidence="1" type="ORF">PPRIM_AZ9-3.1.T1100139</name>
</gene>
<sequence length="263" mass="31613">MITEPNINLLFNQFLQWYCETDEKFVFQDQKIHSMPIFLFDKQICYKRNFCLRIVEDRYKQLIKLASHGSGKFPIVPFTDKLPVYADMVEIVSITDQIQIIGCDRLIIDEIYCFINNQKIPFTPNTFKTLTNQLWLSNYTVIKDNQDKSSVQNKIKQFIQYTFTELTQEMKSLFEKPYHLMNIFGNKFHQINSSLIMIQLLKINNQQFQQLYYSNDQQLRNLFIWNFINQIQQKIIQIIGKQNQNIKIKHQIIDYEIQLPNLR</sequence>
<name>A0A8S1P9T2_PARPR</name>
<evidence type="ECO:0000313" key="1">
    <source>
        <dbReference type="EMBL" id="CAD8099785.1"/>
    </source>
</evidence>
<organism evidence="1 2">
    <name type="scientific">Paramecium primaurelia</name>
    <dbReference type="NCBI Taxonomy" id="5886"/>
    <lineage>
        <taxon>Eukaryota</taxon>
        <taxon>Sar</taxon>
        <taxon>Alveolata</taxon>
        <taxon>Ciliophora</taxon>
        <taxon>Intramacronucleata</taxon>
        <taxon>Oligohymenophorea</taxon>
        <taxon>Peniculida</taxon>
        <taxon>Parameciidae</taxon>
        <taxon>Paramecium</taxon>
    </lineage>
</organism>
<dbReference type="PANTHER" id="PTHR23327">
    <property type="entry name" value="RING FINGER PROTEIN 127"/>
    <property type="match status" value="1"/>
</dbReference>
<reference evidence="1" key="1">
    <citation type="submission" date="2021-01" db="EMBL/GenBank/DDBJ databases">
        <authorList>
            <consortium name="Genoscope - CEA"/>
            <person name="William W."/>
        </authorList>
    </citation>
    <scope>NUCLEOTIDE SEQUENCE</scope>
</reference>
<accession>A0A8S1P9T2</accession>
<dbReference type="PANTHER" id="PTHR23327:SF51">
    <property type="entry name" value="TRANSCRIPTIONAL REGULATOR OF YEAST FORM ADHERENCE 3"/>
    <property type="match status" value="1"/>
</dbReference>
<keyword evidence="2" id="KW-1185">Reference proteome</keyword>
<dbReference type="EMBL" id="CAJJDM010000113">
    <property type="protein sequence ID" value="CAD8099785.1"/>
    <property type="molecule type" value="Genomic_DNA"/>
</dbReference>
<proteinExistence type="predicted"/>
<comment type="caution">
    <text evidence="1">The sequence shown here is derived from an EMBL/GenBank/DDBJ whole genome shotgun (WGS) entry which is preliminary data.</text>
</comment>